<evidence type="ECO:0000313" key="5">
    <source>
        <dbReference type="Proteomes" id="UP000671828"/>
    </source>
</evidence>
<dbReference type="RefSeq" id="WP_204841110.1">
    <property type="nucleotide sequence ID" value="NZ_JAFBCL010000001.1"/>
</dbReference>
<evidence type="ECO:0000313" key="4">
    <source>
        <dbReference type="EMBL" id="QTR04309.1"/>
    </source>
</evidence>
<name>A0A8T8I0W3_9PSEU</name>
<keyword evidence="6" id="KW-1185">Reference proteome</keyword>
<dbReference type="Pfam" id="PF03795">
    <property type="entry name" value="YCII"/>
    <property type="match status" value="1"/>
</dbReference>
<sequence>MAKFLLLMNYGATANCDVPMEQWAPEDVKAHIDFQHELGRELTDNGELVDAQGLSGPELAKSVVSTGQGAPVVTDGPFPESKELLAGYWLVDTTLDRALEIAAAASAAPGPGGVPLGQRIEVREVMGAPAATDL</sequence>
<dbReference type="EMBL" id="CP072788">
    <property type="protein sequence ID" value="QTR04309.1"/>
    <property type="molecule type" value="Genomic_DNA"/>
</dbReference>
<reference evidence="3 6" key="1">
    <citation type="submission" date="2021-01" db="EMBL/GenBank/DDBJ databases">
        <title>Sequencing the genomes of 1000 actinobacteria strains.</title>
        <authorList>
            <person name="Klenk H.-P."/>
        </authorList>
    </citation>
    <scope>NUCLEOTIDE SEQUENCE [LARGE SCALE GENOMIC DNA]</scope>
    <source>
        <strain evidence="3 6">DSM 44581</strain>
    </source>
</reference>
<dbReference type="PANTHER" id="PTHR35174">
    <property type="entry name" value="BLL7171 PROTEIN-RELATED"/>
    <property type="match status" value="1"/>
</dbReference>
<dbReference type="InterPro" id="IPR005545">
    <property type="entry name" value="YCII"/>
</dbReference>
<dbReference type="SUPFAM" id="SSF54909">
    <property type="entry name" value="Dimeric alpha+beta barrel"/>
    <property type="match status" value="1"/>
</dbReference>
<dbReference type="AlphaFoldDB" id="A0A8T8I0W3"/>
<evidence type="ECO:0000313" key="6">
    <source>
        <dbReference type="Proteomes" id="UP001195724"/>
    </source>
</evidence>
<dbReference type="Gene3D" id="3.30.70.1060">
    <property type="entry name" value="Dimeric alpha+beta barrel"/>
    <property type="match status" value="1"/>
</dbReference>
<organism evidence="4 5">
    <name type="scientific">Saccharothrix algeriensis</name>
    <dbReference type="NCBI Taxonomy" id="173560"/>
    <lineage>
        <taxon>Bacteria</taxon>
        <taxon>Bacillati</taxon>
        <taxon>Actinomycetota</taxon>
        <taxon>Actinomycetes</taxon>
        <taxon>Pseudonocardiales</taxon>
        <taxon>Pseudonocardiaceae</taxon>
        <taxon>Saccharothrix</taxon>
    </lineage>
</organism>
<evidence type="ECO:0000313" key="3">
    <source>
        <dbReference type="EMBL" id="MBM7810095.1"/>
    </source>
</evidence>
<comment type="similarity">
    <text evidence="1">Belongs to the YciI family.</text>
</comment>
<dbReference type="InterPro" id="IPR011008">
    <property type="entry name" value="Dimeric_a/b-barrel"/>
</dbReference>
<dbReference type="EMBL" id="JAFBCL010000001">
    <property type="protein sequence ID" value="MBM7810095.1"/>
    <property type="molecule type" value="Genomic_DNA"/>
</dbReference>
<accession>A0A8T8I0W3</accession>
<protein>
    <recommendedName>
        <fullName evidence="2">YCII-related domain-containing protein</fullName>
    </recommendedName>
</protein>
<dbReference type="PANTHER" id="PTHR35174:SF3">
    <property type="entry name" value="BLL7171 PROTEIN"/>
    <property type="match status" value="1"/>
</dbReference>
<evidence type="ECO:0000259" key="2">
    <source>
        <dbReference type="Pfam" id="PF03795"/>
    </source>
</evidence>
<proteinExistence type="inferred from homology"/>
<evidence type="ECO:0000256" key="1">
    <source>
        <dbReference type="ARBA" id="ARBA00007689"/>
    </source>
</evidence>
<reference evidence="4" key="2">
    <citation type="submission" date="2021-04" db="EMBL/GenBank/DDBJ databases">
        <title>Saccharothrix algeriensis WGS.</title>
        <authorList>
            <person name="Stuskova K."/>
            <person name="Hakalova E."/>
            <person name="Tebbal A.B."/>
            <person name="Eichmeier A."/>
        </authorList>
    </citation>
    <scope>NUCLEOTIDE SEQUENCE</scope>
    <source>
        <strain evidence="4">NRRL B-24137</strain>
    </source>
</reference>
<gene>
    <name evidence="4" type="ORF">J7S33_05095</name>
    <name evidence="3" type="ORF">JOE68_000960</name>
</gene>
<dbReference type="Proteomes" id="UP001195724">
    <property type="component" value="Unassembled WGS sequence"/>
</dbReference>
<dbReference type="Proteomes" id="UP000671828">
    <property type="component" value="Chromosome"/>
</dbReference>
<feature type="domain" description="YCII-related" evidence="2">
    <location>
        <begin position="42"/>
        <end position="106"/>
    </location>
</feature>